<dbReference type="Proteomes" id="UP000006820">
    <property type="component" value="Chromosome"/>
</dbReference>
<evidence type="ECO:0000313" key="2">
    <source>
        <dbReference type="EMBL" id="BAD60374.1"/>
    </source>
</evidence>
<gene>
    <name evidence="2" type="ordered locus">NFA_55220</name>
</gene>
<evidence type="ECO:0000256" key="1">
    <source>
        <dbReference type="SAM" id="MobiDB-lite"/>
    </source>
</evidence>
<dbReference type="STRING" id="247156.NFA_55220"/>
<dbReference type="EMBL" id="AP006618">
    <property type="protein sequence ID" value="BAD60374.1"/>
    <property type="molecule type" value="Genomic_DNA"/>
</dbReference>
<keyword evidence="3" id="KW-1185">Reference proteome</keyword>
<feature type="compositionally biased region" description="Polar residues" evidence="1">
    <location>
        <begin position="45"/>
        <end position="54"/>
    </location>
</feature>
<organism evidence="2 3">
    <name type="scientific">Nocardia farcinica (strain IFM 10152)</name>
    <dbReference type="NCBI Taxonomy" id="247156"/>
    <lineage>
        <taxon>Bacteria</taxon>
        <taxon>Bacillati</taxon>
        <taxon>Actinomycetota</taxon>
        <taxon>Actinomycetes</taxon>
        <taxon>Mycobacteriales</taxon>
        <taxon>Nocardiaceae</taxon>
        <taxon>Nocardia</taxon>
    </lineage>
</organism>
<accession>Q5YN67</accession>
<evidence type="ECO:0000313" key="3">
    <source>
        <dbReference type="Proteomes" id="UP000006820"/>
    </source>
</evidence>
<reference evidence="2 3" key="1">
    <citation type="journal article" date="2004" name="Proc. Natl. Acad. Sci. U.S.A.">
        <title>The complete genomic sequence of Nocardia farcinica IFM 10152.</title>
        <authorList>
            <person name="Ishikawa J."/>
            <person name="Yamashita A."/>
            <person name="Mikami Y."/>
            <person name="Hoshino Y."/>
            <person name="Kurita H."/>
            <person name="Hotta K."/>
            <person name="Shiba T."/>
            <person name="Hattori M."/>
        </authorList>
    </citation>
    <scope>NUCLEOTIDE SEQUENCE [LARGE SCALE GENOMIC DNA]</scope>
    <source>
        <strain evidence="2 3">IFM 10152</strain>
    </source>
</reference>
<dbReference type="HOGENOM" id="CLU_3045836_0_0_11"/>
<protein>
    <submittedName>
        <fullName evidence="2">Uncharacterized protein</fullName>
    </submittedName>
</protein>
<name>Q5YN67_NOCFA</name>
<dbReference type="AlphaFoldDB" id="Q5YN67"/>
<sequence>MPAITSAAATASRIHPNAGWSTSASTTPRTRATIAEPKHAEPKNMETSPVPNPL</sequence>
<feature type="region of interest" description="Disordered" evidence="1">
    <location>
        <begin position="1"/>
        <end position="54"/>
    </location>
</feature>
<feature type="compositionally biased region" description="Low complexity" evidence="1">
    <location>
        <begin position="21"/>
        <end position="33"/>
    </location>
</feature>
<proteinExistence type="predicted"/>
<dbReference type="KEGG" id="nfa:NFA_55220"/>
<feature type="compositionally biased region" description="Low complexity" evidence="1">
    <location>
        <begin position="1"/>
        <end position="14"/>
    </location>
</feature>